<gene>
    <name evidence="1" type="ORF">EDD29_8325</name>
</gene>
<organism evidence="1 2">
    <name type="scientific">Actinocorallia herbida</name>
    <dbReference type="NCBI Taxonomy" id="58109"/>
    <lineage>
        <taxon>Bacteria</taxon>
        <taxon>Bacillati</taxon>
        <taxon>Actinomycetota</taxon>
        <taxon>Actinomycetes</taxon>
        <taxon>Streptosporangiales</taxon>
        <taxon>Thermomonosporaceae</taxon>
        <taxon>Actinocorallia</taxon>
    </lineage>
</organism>
<sequence>MGQDAVRPPWAEEIRTRRHRLCWSQKELARRLFLAADEKTRAQLPSRDSIVREIRFHERGEHRPGPVYAELYRRVWEIAFNGERQGAASSLEDEDATRIVARARALTYSNVDDAVLDDAELSIARVVGAYEGEGPWPLAQRMLLLRQTLHGLLDGRQSARQRRALFRLAAKVSGLLAYMAVNLDKPSLCDAYCTEAELLAREAEDVELAMWTMGTRSFGLYYQGRYADADHAAAAGIRLAPSNPQAIRLLVNGRARALARTTGHNTEARRRIEEALTLSDTSEGLPGGMSSCVAFTPYSPARTMANAATALLSLGDHTQVLEHAEALDPLVEESDSRWSKALLRLDTASALLTQRDPDVGRALELGHQALCMTVSAPIKSIGQRAEELAQKASRWSSTPEAIGFRHRLASWKATARTRHTAKTAP</sequence>
<accession>A0A3N1DAQ3</accession>
<name>A0A3N1DAQ3_9ACTN</name>
<comment type="caution">
    <text evidence="1">The sequence shown here is derived from an EMBL/GenBank/DDBJ whole genome shotgun (WGS) entry which is preliminary data.</text>
</comment>
<proteinExistence type="predicted"/>
<dbReference type="InterPro" id="IPR011990">
    <property type="entry name" value="TPR-like_helical_dom_sf"/>
</dbReference>
<reference evidence="1 2" key="1">
    <citation type="submission" date="2018-11" db="EMBL/GenBank/DDBJ databases">
        <title>Sequencing the genomes of 1000 actinobacteria strains.</title>
        <authorList>
            <person name="Klenk H.-P."/>
        </authorList>
    </citation>
    <scope>NUCLEOTIDE SEQUENCE [LARGE SCALE GENOMIC DNA]</scope>
    <source>
        <strain evidence="1 2">DSM 44254</strain>
    </source>
</reference>
<protein>
    <recommendedName>
        <fullName evidence="3">HTH cro/C1-type domain-containing protein</fullName>
    </recommendedName>
</protein>
<dbReference type="Gene3D" id="1.25.40.10">
    <property type="entry name" value="Tetratricopeptide repeat domain"/>
    <property type="match status" value="1"/>
</dbReference>
<evidence type="ECO:0000313" key="2">
    <source>
        <dbReference type="Proteomes" id="UP000272400"/>
    </source>
</evidence>
<dbReference type="AlphaFoldDB" id="A0A3N1DAQ3"/>
<dbReference type="SUPFAM" id="SSF48452">
    <property type="entry name" value="TPR-like"/>
    <property type="match status" value="1"/>
</dbReference>
<dbReference type="EMBL" id="RJKE01000001">
    <property type="protein sequence ID" value="ROO90594.1"/>
    <property type="molecule type" value="Genomic_DNA"/>
</dbReference>
<dbReference type="Proteomes" id="UP000272400">
    <property type="component" value="Unassembled WGS sequence"/>
</dbReference>
<evidence type="ECO:0008006" key="3">
    <source>
        <dbReference type="Google" id="ProtNLM"/>
    </source>
</evidence>
<evidence type="ECO:0000313" key="1">
    <source>
        <dbReference type="EMBL" id="ROO90594.1"/>
    </source>
</evidence>
<keyword evidence="2" id="KW-1185">Reference proteome</keyword>